<comment type="caution">
    <text evidence="3">The sequence shown here is derived from an EMBL/GenBank/DDBJ whole genome shotgun (WGS) entry which is preliminary data.</text>
</comment>
<feature type="region of interest" description="Disordered" evidence="1">
    <location>
        <begin position="1"/>
        <end position="29"/>
    </location>
</feature>
<accession>A0ABT3SNG9</accession>
<name>A0ABT3SNG9_9MYCO</name>
<evidence type="ECO:0000256" key="2">
    <source>
        <dbReference type="SAM" id="Phobius"/>
    </source>
</evidence>
<dbReference type="Proteomes" id="UP001300745">
    <property type="component" value="Unassembled WGS sequence"/>
</dbReference>
<keyword evidence="2" id="KW-1133">Transmembrane helix</keyword>
<feature type="transmembrane region" description="Helical" evidence="2">
    <location>
        <begin position="247"/>
        <end position="265"/>
    </location>
</feature>
<reference evidence="3 4" key="1">
    <citation type="submission" date="2022-11" db="EMBL/GenBank/DDBJ databases">
        <title>Mycobacterium sp. nov.</title>
        <authorList>
            <person name="Papic B."/>
            <person name="Spicic S."/>
            <person name="Duvnjak S."/>
        </authorList>
    </citation>
    <scope>NUCLEOTIDE SEQUENCE [LARGE SCALE GENOMIC DNA]</scope>
    <source>
        <strain evidence="3 4">CVI_P4</strain>
    </source>
</reference>
<sequence length="361" mass="38233">MARIRDLGRNRSADHTPPRSGPPRPEGIRLIPVDSATATARPDIIADTYLELEHHARGLEQQHLFAAEGEVKARKDASTAGALAFAVSETKASVARAKTTADAALDRHHQVRDQLGPYVRRKATSSRGYIARTAALLVGDIAGLSGATIALGEYPVLAVTQALSAGTATITAGLAATHLRHLQQAAARRQNDLPKALEPYRHLFDGPSKSTRLHAVVFAVAALIAILVAVGIFALRTAIEGPLSGMTFGGLAAAIALASFVNSWYHADAVADVIESAEHEALKADHRHRQLASGRLVHRAEQAASQEKSIITEYTHRGLAAAAHIEADKYRALLASPDVVGHGPAKQAPITLPPVKRARSA</sequence>
<keyword evidence="4" id="KW-1185">Reference proteome</keyword>
<evidence type="ECO:0000313" key="3">
    <source>
        <dbReference type="EMBL" id="MCX2941088.1"/>
    </source>
</evidence>
<evidence type="ECO:0000313" key="4">
    <source>
        <dbReference type="Proteomes" id="UP001300745"/>
    </source>
</evidence>
<dbReference type="RefSeq" id="WP_266000977.1">
    <property type="nucleotide sequence ID" value="NZ_JAPJDN010000057.1"/>
</dbReference>
<evidence type="ECO:0008006" key="5">
    <source>
        <dbReference type="Google" id="ProtNLM"/>
    </source>
</evidence>
<keyword evidence="2" id="KW-0812">Transmembrane</keyword>
<gene>
    <name evidence="3" type="ORF">ORI27_30805</name>
</gene>
<dbReference type="EMBL" id="JAPJDO010000057">
    <property type="protein sequence ID" value="MCX2941088.1"/>
    <property type="molecule type" value="Genomic_DNA"/>
</dbReference>
<feature type="transmembrane region" description="Helical" evidence="2">
    <location>
        <begin position="213"/>
        <end position="235"/>
    </location>
</feature>
<proteinExistence type="predicted"/>
<feature type="compositionally biased region" description="Basic and acidic residues" evidence="1">
    <location>
        <begin position="1"/>
        <end position="17"/>
    </location>
</feature>
<evidence type="ECO:0000256" key="1">
    <source>
        <dbReference type="SAM" id="MobiDB-lite"/>
    </source>
</evidence>
<keyword evidence="2" id="KW-0472">Membrane</keyword>
<protein>
    <recommendedName>
        <fullName evidence="5">ESX-1 secretion-associated protein EspA/EspE-like domain-containing protein</fullName>
    </recommendedName>
</protein>
<feature type="transmembrane region" description="Helical" evidence="2">
    <location>
        <begin position="129"/>
        <end position="151"/>
    </location>
</feature>
<organism evidence="3 4">
    <name type="scientific">Mycobacterium pinniadriaticum</name>
    <dbReference type="NCBI Taxonomy" id="2994102"/>
    <lineage>
        <taxon>Bacteria</taxon>
        <taxon>Bacillati</taxon>
        <taxon>Actinomycetota</taxon>
        <taxon>Actinomycetes</taxon>
        <taxon>Mycobacteriales</taxon>
        <taxon>Mycobacteriaceae</taxon>
        <taxon>Mycobacterium</taxon>
    </lineage>
</organism>